<protein>
    <submittedName>
        <fullName evidence="2">Uncharacterized protein</fullName>
    </submittedName>
</protein>
<feature type="signal peptide" evidence="1">
    <location>
        <begin position="1"/>
        <end position="19"/>
    </location>
</feature>
<dbReference type="AlphaFoldDB" id="A0A5D2RN17"/>
<organism evidence="2 3">
    <name type="scientific">Gossypium tomentosum</name>
    <name type="common">Hawaiian cotton</name>
    <name type="synonym">Gossypium sandvicense</name>
    <dbReference type="NCBI Taxonomy" id="34277"/>
    <lineage>
        <taxon>Eukaryota</taxon>
        <taxon>Viridiplantae</taxon>
        <taxon>Streptophyta</taxon>
        <taxon>Embryophyta</taxon>
        <taxon>Tracheophyta</taxon>
        <taxon>Spermatophyta</taxon>
        <taxon>Magnoliopsida</taxon>
        <taxon>eudicotyledons</taxon>
        <taxon>Gunneridae</taxon>
        <taxon>Pentapetalae</taxon>
        <taxon>rosids</taxon>
        <taxon>malvids</taxon>
        <taxon>Malvales</taxon>
        <taxon>Malvaceae</taxon>
        <taxon>Malvoideae</taxon>
        <taxon>Gossypium</taxon>
    </lineage>
</organism>
<keyword evidence="3" id="KW-1185">Reference proteome</keyword>
<keyword evidence="1" id="KW-0732">Signal</keyword>
<name>A0A5D2RN17_GOSTO</name>
<evidence type="ECO:0000313" key="3">
    <source>
        <dbReference type="Proteomes" id="UP000322667"/>
    </source>
</evidence>
<dbReference type="Proteomes" id="UP000322667">
    <property type="component" value="Chromosome A01"/>
</dbReference>
<sequence length="93" mass="10483">MDWKSKAWAFAAIVAAVEASKVRKLCRSSKSSHHQNVINNVGSTGLYTNREFAGCGRRGGGEFFEYAKERQLSIIRITYNNYVLKLLGTQLLR</sequence>
<proteinExistence type="predicted"/>
<gene>
    <name evidence="2" type="ORF">ES332_A01G019700v1</name>
</gene>
<feature type="chain" id="PRO_5022689482" evidence="1">
    <location>
        <begin position="20"/>
        <end position="93"/>
    </location>
</feature>
<accession>A0A5D2RN17</accession>
<evidence type="ECO:0000256" key="1">
    <source>
        <dbReference type="SAM" id="SignalP"/>
    </source>
</evidence>
<reference evidence="2 3" key="1">
    <citation type="submission" date="2019-07" db="EMBL/GenBank/DDBJ databases">
        <title>WGS assembly of Gossypium tomentosum.</title>
        <authorList>
            <person name="Chen Z.J."/>
            <person name="Sreedasyam A."/>
            <person name="Ando A."/>
            <person name="Song Q."/>
            <person name="De L."/>
            <person name="Hulse-Kemp A."/>
            <person name="Ding M."/>
            <person name="Ye W."/>
            <person name="Kirkbride R."/>
            <person name="Jenkins J."/>
            <person name="Plott C."/>
            <person name="Lovell J."/>
            <person name="Lin Y.-M."/>
            <person name="Vaughn R."/>
            <person name="Liu B."/>
            <person name="Li W."/>
            <person name="Simpson S."/>
            <person name="Scheffler B."/>
            <person name="Saski C."/>
            <person name="Grover C."/>
            <person name="Hu G."/>
            <person name="Conover J."/>
            <person name="Carlson J."/>
            <person name="Shu S."/>
            <person name="Boston L."/>
            <person name="Williams M."/>
            <person name="Peterson D."/>
            <person name="Mcgee K."/>
            <person name="Jones D."/>
            <person name="Wendel J."/>
            <person name="Stelly D."/>
            <person name="Grimwood J."/>
            <person name="Schmutz J."/>
        </authorList>
    </citation>
    <scope>NUCLEOTIDE SEQUENCE [LARGE SCALE GENOMIC DNA]</scope>
    <source>
        <strain evidence="2">7179.01</strain>
    </source>
</reference>
<dbReference type="EMBL" id="CM017610">
    <property type="protein sequence ID" value="TYI41418.1"/>
    <property type="molecule type" value="Genomic_DNA"/>
</dbReference>
<evidence type="ECO:0000313" key="2">
    <source>
        <dbReference type="EMBL" id="TYI41418.1"/>
    </source>
</evidence>